<protein>
    <submittedName>
        <fullName evidence="2">Skp1_POZ domain-containing protein</fullName>
    </submittedName>
</protein>
<organism evidence="1 2">
    <name type="scientific">Panagrellus redivivus</name>
    <name type="common">Microworm</name>
    <dbReference type="NCBI Taxonomy" id="6233"/>
    <lineage>
        <taxon>Eukaryota</taxon>
        <taxon>Metazoa</taxon>
        <taxon>Ecdysozoa</taxon>
        <taxon>Nematoda</taxon>
        <taxon>Chromadorea</taxon>
        <taxon>Rhabditida</taxon>
        <taxon>Tylenchina</taxon>
        <taxon>Panagrolaimomorpha</taxon>
        <taxon>Panagrolaimoidea</taxon>
        <taxon>Panagrolaimidae</taxon>
        <taxon>Panagrellus</taxon>
    </lineage>
</organism>
<accession>A0A7E4V1N6</accession>
<dbReference type="WBParaSite" id="Pan_g15116.t1">
    <property type="protein sequence ID" value="Pan_g15116.t1"/>
    <property type="gene ID" value="Pan_g15116"/>
</dbReference>
<reference evidence="2" key="2">
    <citation type="submission" date="2020-10" db="UniProtKB">
        <authorList>
            <consortium name="WormBaseParasite"/>
        </authorList>
    </citation>
    <scope>IDENTIFICATION</scope>
</reference>
<keyword evidence="1" id="KW-1185">Reference proteome</keyword>
<proteinExistence type="predicted"/>
<sequence length="174" mass="19758">MSKYFTFQNSSDKVAIPEDWMKLSNFIQDIPMEAVEMEEIPLIGYDKPEVELLIELVDFIKANDSATYNAALHSSANINTENFNNLNFEKFLKVEERTRIQALNLSDYLGLVIARKFLIGAMADKIIRLKDDVISINKLLGGQMLTPQDCIDNGIPADDKLWDAFPHVKEVIFG</sequence>
<dbReference type="Proteomes" id="UP000492821">
    <property type="component" value="Unassembled WGS sequence"/>
</dbReference>
<reference evidence="1" key="1">
    <citation type="journal article" date="2013" name="Genetics">
        <title>The draft genome and transcriptome of Panagrellus redivivus are shaped by the harsh demands of a free-living lifestyle.</title>
        <authorList>
            <person name="Srinivasan J."/>
            <person name="Dillman A.R."/>
            <person name="Macchietto M.G."/>
            <person name="Heikkinen L."/>
            <person name="Lakso M."/>
            <person name="Fracchia K.M."/>
            <person name="Antoshechkin I."/>
            <person name="Mortazavi A."/>
            <person name="Wong G."/>
            <person name="Sternberg P.W."/>
        </authorList>
    </citation>
    <scope>NUCLEOTIDE SEQUENCE [LARGE SCALE GENOMIC DNA]</scope>
    <source>
        <strain evidence="1">MT8872</strain>
    </source>
</reference>
<name>A0A7E4V1N6_PANRE</name>
<evidence type="ECO:0000313" key="1">
    <source>
        <dbReference type="Proteomes" id="UP000492821"/>
    </source>
</evidence>
<evidence type="ECO:0000313" key="2">
    <source>
        <dbReference type="WBParaSite" id="Pan_g15116.t1"/>
    </source>
</evidence>
<dbReference type="AlphaFoldDB" id="A0A7E4V1N6"/>